<dbReference type="GO" id="GO:0017004">
    <property type="term" value="P:cytochrome complex assembly"/>
    <property type="evidence" value="ECO:0007669"/>
    <property type="project" value="UniProtKB-KW"/>
</dbReference>
<dbReference type="PANTHER" id="PTHR42852">
    <property type="entry name" value="THIOL:DISULFIDE INTERCHANGE PROTEIN DSBE"/>
    <property type="match status" value="1"/>
</dbReference>
<dbReference type="PROSITE" id="PS51352">
    <property type="entry name" value="THIOREDOXIN_2"/>
    <property type="match status" value="1"/>
</dbReference>
<organism evidence="6">
    <name type="scientific">metagenome</name>
    <dbReference type="NCBI Taxonomy" id="256318"/>
    <lineage>
        <taxon>unclassified sequences</taxon>
        <taxon>metagenomes</taxon>
    </lineage>
</organism>
<dbReference type="InterPro" id="IPR050553">
    <property type="entry name" value="Thioredoxin_ResA/DsbE_sf"/>
</dbReference>
<evidence type="ECO:0000259" key="5">
    <source>
        <dbReference type="PROSITE" id="PS51352"/>
    </source>
</evidence>
<dbReference type="InterPro" id="IPR017937">
    <property type="entry name" value="Thioredoxin_CS"/>
</dbReference>
<keyword evidence="2" id="KW-0201">Cytochrome c-type biogenesis</keyword>
<evidence type="ECO:0000256" key="1">
    <source>
        <dbReference type="ARBA" id="ARBA00004196"/>
    </source>
</evidence>
<dbReference type="GO" id="GO:0016491">
    <property type="term" value="F:oxidoreductase activity"/>
    <property type="evidence" value="ECO:0007669"/>
    <property type="project" value="InterPro"/>
</dbReference>
<dbReference type="CDD" id="cd02966">
    <property type="entry name" value="TlpA_like_family"/>
    <property type="match status" value="1"/>
</dbReference>
<dbReference type="PROSITE" id="PS00194">
    <property type="entry name" value="THIOREDOXIN_1"/>
    <property type="match status" value="1"/>
</dbReference>
<dbReference type="EMBL" id="CZKA01000078">
    <property type="protein sequence ID" value="CUR60601.1"/>
    <property type="molecule type" value="Genomic_DNA"/>
</dbReference>
<gene>
    <name evidence="6" type="ORF">NOCA280044</name>
</gene>
<evidence type="ECO:0000256" key="3">
    <source>
        <dbReference type="ARBA" id="ARBA00023157"/>
    </source>
</evidence>
<evidence type="ECO:0000313" key="6">
    <source>
        <dbReference type="EMBL" id="CUR60601.1"/>
    </source>
</evidence>
<dbReference type="GO" id="GO:0016209">
    <property type="term" value="F:antioxidant activity"/>
    <property type="evidence" value="ECO:0007669"/>
    <property type="project" value="InterPro"/>
</dbReference>
<name>A0A2P2CFA4_9ZZZZ</name>
<feature type="domain" description="Thioredoxin" evidence="5">
    <location>
        <begin position="57"/>
        <end position="199"/>
    </location>
</feature>
<protein>
    <submittedName>
        <fullName evidence="6">Redoxin domain protein</fullName>
    </submittedName>
</protein>
<keyword evidence="3" id="KW-1015">Disulfide bond</keyword>
<keyword evidence="4" id="KW-0676">Redox-active center</keyword>
<comment type="subcellular location">
    <subcellularLocation>
        <location evidence="1">Cell envelope</location>
    </subcellularLocation>
</comment>
<dbReference type="Gene3D" id="3.40.30.10">
    <property type="entry name" value="Glutaredoxin"/>
    <property type="match status" value="1"/>
</dbReference>
<dbReference type="Pfam" id="PF00578">
    <property type="entry name" value="AhpC-TSA"/>
    <property type="match status" value="1"/>
</dbReference>
<proteinExistence type="predicted"/>
<dbReference type="InterPro" id="IPR036249">
    <property type="entry name" value="Thioredoxin-like_sf"/>
</dbReference>
<dbReference type="AlphaFoldDB" id="A0A2P2CFA4"/>
<dbReference type="PROSITE" id="PS51257">
    <property type="entry name" value="PROKAR_LIPOPROTEIN"/>
    <property type="match status" value="1"/>
</dbReference>
<dbReference type="GO" id="GO:0030313">
    <property type="term" value="C:cell envelope"/>
    <property type="evidence" value="ECO:0007669"/>
    <property type="project" value="UniProtKB-SubCell"/>
</dbReference>
<evidence type="ECO:0000256" key="2">
    <source>
        <dbReference type="ARBA" id="ARBA00022748"/>
    </source>
</evidence>
<evidence type="ECO:0000256" key="4">
    <source>
        <dbReference type="ARBA" id="ARBA00023284"/>
    </source>
</evidence>
<dbReference type="PANTHER" id="PTHR42852:SF6">
    <property type="entry name" value="THIOL:DISULFIDE INTERCHANGE PROTEIN DSBE"/>
    <property type="match status" value="1"/>
</dbReference>
<dbReference type="InterPro" id="IPR000866">
    <property type="entry name" value="AhpC/TSA"/>
</dbReference>
<reference evidence="6" key="1">
    <citation type="submission" date="2015-08" db="EMBL/GenBank/DDBJ databases">
        <authorList>
            <person name="Babu N.S."/>
            <person name="Beckwith C.J."/>
            <person name="Beseler K.G."/>
            <person name="Brison A."/>
            <person name="Carone J.V."/>
            <person name="Caskin T.P."/>
            <person name="Diamond M."/>
            <person name="Durham M.E."/>
            <person name="Foxe J.M."/>
            <person name="Go M."/>
            <person name="Henderson B.A."/>
            <person name="Jones I.B."/>
            <person name="McGettigan J.A."/>
            <person name="Micheletti S.J."/>
            <person name="Nasrallah M.E."/>
            <person name="Ortiz D."/>
            <person name="Piller C.R."/>
            <person name="Privatt S.R."/>
            <person name="Schneider S.L."/>
            <person name="Sharp S."/>
            <person name="Smith T.C."/>
            <person name="Stanton J.D."/>
            <person name="Ullery H.E."/>
            <person name="Wilson R.J."/>
            <person name="Serrano M.G."/>
            <person name="Buck G."/>
            <person name="Lee V."/>
            <person name="Wang Y."/>
            <person name="Carvalho R."/>
            <person name="Voegtly L."/>
            <person name="Shi R."/>
            <person name="Duckworth R."/>
            <person name="Johnson A."/>
            <person name="Loviza R."/>
            <person name="Walstead R."/>
            <person name="Shah Z."/>
            <person name="Kiflezghi M."/>
            <person name="Wade K."/>
            <person name="Ball S.L."/>
            <person name="Bradley K.W."/>
            <person name="Asai D.J."/>
            <person name="Bowman C.A."/>
            <person name="Russell D.A."/>
            <person name="Pope W.H."/>
            <person name="Jacobs-Sera D."/>
            <person name="Hendrix R.W."/>
            <person name="Hatfull G.F."/>
        </authorList>
    </citation>
    <scope>NUCLEOTIDE SEQUENCE</scope>
</reference>
<dbReference type="InterPro" id="IPR013766">
    <property type="entry name" value="Thioredoxin_domain"/>
</dbReference>
<accession>A0A2P2CFA4</accession>
<dbReference type="SUPFAM" id="SSF52833">
    <property type="entry name" value="Thioredoxin-like"/>
    <property type="match status" value="1"/>
</dbReference>
<sequence length="202" mass="20862">MRWVLALVLAATVLSGCAAARDDSSVMPIVPPSTLDVDTPTLRAMKAEAGIADCVPGTGSNDLPRVTLPCFGGGPDVRLDTLAGPLVVSFWASWCGPCRKELPYYAKAAEEYAGKVGVIGIDYTDQQTETAMGLLGETGATYPQVADPGGDLAGGKGLPSLSNLPLVVFVATDGAVQGVNIGEISSYRELQQLIDEHLGIGA</sequence>